<dbReference type="InterPro" id="IPR053781">
    <property type="entry name" value="F-box_AtFBL13-like"/>
</dbReference>
<dbReference type="PANTHER" id="PTHR32141">
    <property type="match status" value="1"/>
</dbReference>
<name>A0A835BK73_9POAL</name>
<dbReference type="Pfam" id="PF08387">
    <property type="entry name" value="FBD"/>
    <property type="match status" value="1"/>
</dbReference>
<dbReference type="EMBL" id="JACEFO010001785">
    <property type="protein sequence ID" value="KAF8702468.1"/>
    <property type="molecule type" value="Genomic_DNA"/>
</dbReference>
<dbReference type="CDD" id="cd22160">
    <property type="entry name" value="F-box_AtFBL13-like"/>
    <property type="match status" value="1"/>
</dbReference>
<dbReference type="AlphaFoldDB" id="A0A835BK73"/>
<dbReference type="PANTHER" id="PTHR32141:SF91">
    <property type="entry name" value="F-BOX DOMAIN-CONTAINING PROTEIN"/>
    <property type="match status" value="1"/>
</dbReference>
<dbReference type="Pfam" id="PF24758">
    <property type="entry name" value="LRR_At5g56370"/>
    <property type="match status" value="1"/>
</dbReference>
<dbReference type="InterPro" id="IPR006566">
    <property type="entry name" value="FBD"/>
</dbReference>
<evidence type="ECO:0000259" key="1">
    <source>
        <dbReference type="PROSITE" id="PS50181"/>
    </source>
</evidence>
<dbReference type="InterPro" id="IPR055302">
    <property type="entry name" value="F-box_dom-containing"/>
</dbReference>
<dbReference type="Proteomes" id="UP000636709">
    <property type="component" value="Unassembled WGS sequence"/>
</dbReference>
<keyword evidence="3" id="KW-1185">Reference proteome</keyword>
<dbReference type="SUPFAM" id="SSF81383">
    <property type="entry name" value="F-box domain"/>
    <property type="match status" value="1"/>
</dbReference>
<dbReference type="InterPro" id="IPR036047">
    <property type="entry name" value="F-box-like_dom_sf"/>
</dbReference>
<dbReference type="Gene3D" id="1.20.1280.50">
    <property type="match status" value="1"/>
</dbReference>
<sequence length="550" mass="59970">MGVVESVSHQRLGCRASRRSVDGQLYSSASEALTSLCFPECDQPGLILNFPSATEIPTQNPRLLVSFPPASAVAATPLVFSSLSLGGGGGAMANQNPSAFVHVDARAAAGAMSRGQDPHALDRGTSAVLYYLYTSLPDLPVSADARLSALQASPSAEGTDRISALPPTVLREIVSRLPIKDAARTSVVSKRWLPVWLSAPLAIDDTTLRPRALVGRAPVRADSPVLVAAVTRILAAHPGPFRAVYLVRSYMDGHQQQLAHWLRLLAAKGVDELVLVNRPWPIDMPLPATILNITTFTRLFIGVWKFPDTAGLPRGGCGGGAALFPHLRELIVCCVSMENRDMDFLLAGSPVLETLGIQGYKKVALCLRLVGQRLQCVQICLSVVETITVVDAPLLERLILWEPLDDSCVRLKIDRAPKLRLLGYLEPGTYTLEMRNNTRKLVSPSTMAPSVKVLALTVRFGLNLKFWQENGPIESMQSHIKLMSFREFRGDRSELDFLKFFMKNARVLEKVEIMSASGCFTSVHELQSKHSTWDLGVLASQSGQAIHERV</sequence>
<dbReference type="PROSITE" id="PS50181">
    <property type="entry name" value="FBOX"/>
    <property type="match status" value="1"/>
</dbReference>
<organism evidence="2 3">
    <name type="scientific">Digitaria exilis</name>
    <dbReference type="NCBI Taxonomy" id="1010633"/>
    <lineage>
        <taxon>Eukaryota</taxon>
        <taxon>Viridiplantae</taxon>
        <taxon>Streptophyta</taxon>
        <taxon>Embryophyta</taxon>
        <taxon>Tracheophyta</taxon>
        <taxon>Spermatophyta</taxon>
        <taxon>Magnoliopsida</taxon>
        <taxon>Liliopsida</taxon>
        <taxon>Poales</taxon>
        <taxon>Poaceae</taxon>
        <taxon>PACMAD clade</taxon>
        <taxon>Panicoideae</taxon>
        <taxon>Panicodae</taxon>
        <taxon>Paniceae</taxon>
        <taxon>Anthephorinae</taxon>
        <taxon>Digitaria</taxon>
    </lineage>
</organism>
<evidence type="ECO:0000313" key="3">
    <source>
        <dbReference type="Proteomes" id="UP000636709"/>
    </source>
</evidence>
<proteinExistence type="predicted"/>
<dbReference type="InterPro" id="IPR055411">
    <property type="entry name" value="LRR_FXL15/At3g58940/PEG3-like"/>
</dbReference>
<comment type="caution">
    <text evidence="2">The sequence shown here is derived from an EMBL/GenBank/DDBJ whole genome shotgun (WGS) entry which is preliminary data.</text>
</comment>
<dbReference type="SMART" id="SM00256">
    <property type="entry name" value="FBOX"/>
    <property type="match status" value="1"/>
</dbReference>
<accession>A0A835BK73</accession>
<dbReference type="InterPro" id="IPR001810">
    <property type="entry name" value="F-box_dom"/>
</dbReference>
<dbReference type="Pfam" id="PF00646">
    <property type="entry name" value="F-box"/>
    <property type="match status" value="1"/>
</dbReference>
<evidence type="ECO:0000313" key="2">
    <source>
        <dbReference type="EMBL" id="KAF8702468.1"/>
    </source>
</evidence>
<gene>
    <name evidence="2" type="ORF">HU200_032846</name>
</gene>
<protein>
    <recommendedName>
        <fullName evidence="1">F-box domain-containing protein</fullName>
    </recommendedName>
</protein>
<dbReference type="OrthoDB" id="602515at2759"/>
<feature type="domain" description="F-box" evidence="1">
    <location>
        <begin position="159"/>
        <end position="192"/>
    </location>
</feature>
<reference evidence="2" key="1">
    <citation type="submission" date="2020-07" db="EMBL/GenBank/DDBJ databases">
        <title>Genome sequence and genetic diversity analysis of an under-domesticated orphan crop, white fonio (Digitaria exilis).</title>
        <authorList>
            <person name="Bennetzen J.L."/>
            <person name="Chen S."/>
            <person name="Ma X."/>
            <person name="Wang X."/>
            <person name="Yssel A.E.J."/>
            <person name="Chaluvadi S.R."/>
            <person name="Johnson M."/>
            <person name="Gangashetty P."/>
            <person name="Hamidou F."/>
            <person name="Sanogo M.D."/>
            <person name="Zwaenepoel A."/>
            <person name="Wallace J."/>
            <person name="Van De Peer Y."/>
            <person name="Van Deynze A."/>
        </authorList>
    </citation>
    <scope>NUCLEOTIDE SEQUENCE</scope>
    <source>
        <tissue evidence="2">Leaves</tissue>
    </source>
</reference>